<feature type="region of interest" description="Disordered" evidence="1">
    <location>
        <begin position="449"/>
        <end position="555"/>
    </location>
</feature>
<dbReference type="PROSITE" id="PS50174">
    <property type="entry name" value="G_PATCH"/>
    <property type="match status" value="1"/>
</dbReference>
<organism evidence="3 4">
    <name type="scientific">Rhizoctonia solani</name>
    <dbReference type="NCBI Taxonomy" id="456999"/>
    <lineage>
        <taxon>Eukaryota</taxon>
        <taxon>Fungi</taxon>
        <taxon>Dikarya</taxon>
        <taxon>Basidiomycota</taxon>
        <taxon>Agaricomycotina</taxon>
        <taxon>Agaricomycetes</taxon>
        <taxon>Cantharellales</taxon>
        <taxon>Ceratobasidiaceae</taxon>
        <taxon>Rhizoctonia</taxon>
    </lineage>
</organism>
<dbReference type="AlphaFoldDB" id="A0A8H7IDD8"/>
<dbReference type="GO" id="GO:0010521">
    <property type="term" value="F:telomerase inhibitor activity"/>
    <property type="evidence" value="ECO:0007669"/>
    <property type="project" value="TreeGrafter"/>
</dbReference>
<comment type="caution">
    <text evidence="3">The sequence shown here is derived from an EMBL/GenBank/DDBJ whole genome shotgun (WGS) entry which is preliminary data.</text>
</comment>
<accession>A0A8H7IDD8</accession>
<evidence type="ECO:0000259" key="2">
    <source>
        <dbReference type="PROSITE" id="PS50174"/>
    </source>
</evidence>
<dbReference type="GO" id="GO:0003676">
    <property type="term" value="F:nucleic acid binding"/>
    <property type="evidence" value="ECO:0007669"/>
    <property type="project" value="InterPro"/>
</dbReference>
<dbReference type="PANTHER" id="PTHR23149:SF27">
    <property type="entry name" value="PIN2_TERF1-INTERACTING TELOMERASE INHIBITOR 1"/>
    <property type="match status" value="1"/>
</dbReference>
<feature type="region of interest" description="Disordered" evidence="1">
    <location>
        <begin position="382"/>
        <end position="419"/>
    </location>
</feature>
<feature type="region of interest" description="Disordered" evidence="1">
    <location>
        <begin position="1"/>
        <end position="24"/>
    </location>
</feature>
<feature type="domain" description="G-patch" evidence="2">
    <location>
        <begin position="222"/>
        <end position="268"/>
    </location>
</feature>
<dbReference type="PANTHER" id="PTHR23149">
    <property type="entry name" value="G PATCH DOMAIN CONTAINING PROTEIN"/>
    <property type="match status" value="1"/>
</dbReference>
<feature type="region of interest" description="Disordered" evidence="1">
    <location>
        <begin position="293"/>
        <end position="340"/>
    </location>
</feature>
<evidence type="ECO:0000313" key="4">
    <source>
        <dbReference type="Proteomes" id="UP000614334"/>
    </source>
</evidence>
<evidence type="ECO:0000313" key="3">
    <source>
        <dbReference type="EMBL" id="KAF8756396.1"/>
    </source>
</evidence>
<dbReference type="InterPro" id="IPR000467">
    <property type="entry name" value="G_patch_dom"/>
</dbReference>
<gene>
    <name evidence="3" type="ORF">RHS01_04343</name>
</gene>
<evidence type="ECO:0000256" key="1">
    <source>
        <dbReference type="SAM" id="MobiDB-lite"/>
    </source>
</evidence>
<reference evidence="3" key="1">
    <citation type="submission" date="2020-09" db="EMBL/GenBank/DDBJ databases">
        <title>Comparative genome analyses of four rice-infecting Rhizoctonia solani isolates reveal extensive enrichment of homogalacturonan modification genes.</title>
        <authorList>
            <person name="Lee D.-Y."/>
            <person name="Jeon J."/>
            <person name="Kim K.-T."/>
            <person name="Cheong K."/>
            <person name="Song H."/>
            <person name="Choi G."/>
            <person name="Ko J."/>
            <person name="Opiyo S.O."/>
            <person name="Zuo S."/>
            <person name="Madhav S."/>
            <person name="Lee Y.-H."/>
            <person name="Wang G.-L."/>
        </authorList>
    </citation>
    <scope>NUCLEOTIDE SEQUENCE</scope>
    <source>
        <strain evidence="3">AG1-IA B2</strain>
    </source>
</reference>
<dbReference type="GO" id="GO:0005730">
    <property type="term" value="C:nucleolus"/>
    <property type="evidence" value="ECO:0007669"/>
    <property type="project" value="TreeGrafter"/>
</dbReference>
<feature type="compositionally biased region" description="Low complexity" evidence="1">
    <location>
        <begin position="386"/>
        <end position="405"/>
    </location>
</feature>
<protein>
    <submittedName>
        <fullName evidence="3">Glycine rich nucleic binding domain</fullName>
    </submittedName>
</protein>
<feature type="compositionally biased region" description="Low complexity" evidence="1">
    <location>
        <begin position="10"/>
        <end position="24"/>
    </location>
</feature>
<name>A0A8H7IDD8_9AGAM</name>
<dbReference type="Pfam" id="PF01585">
    <property type="entry name" value="G-patch"/>
    <property type="match status" value="1"/>
</dbReference>
<dbReference type="InterPro" id="IPR050656">
    <property type="entry name" value="PINX1"/>
</dbReference>
<dbReference type="EMBL" id="JACYCF010000006">
    <property type="protein sequence ID" value="KAF8756396.1"/>
    <property type="molecule type" value="Genomic_DNA"/>
</dbReference>
<feature type="compositionally biased region" description="Basic residues" evidence="1">
    <location>
        <begin position="509"/>
        <end position="521"/>
    </location>
</feature>
<sequence length="555" mass="60609">MVSGDWFPPVGSSASSVRSGRSSSSMSDEQINAIVAGVSLRLVCVSTIAVRGVASRRERVVAVGKSFMIIPNSVSDEGEKRVVIRGYLQSGEEGKDMSWGVPGFTSVVIRVSVKPDESAGLDAPAWEYCERIMITSYEADGEIQNAGVPALQLPGATRNPPPFYLMSLNQTFADHLPRPLSYLIEQPKYFSHKPSTKMGLSERKVKQRIGSDPRNLAWAENAAKFGHTYLAKHGWAPGSGLGVTGDGRVSHIAVAQKLDQLGIGAGRPDGPDSIAWKQAKEFEGLLERLNAANGGAGGDVEVTEESTDDIAKNGADDDEKNEKKRRLGERRRGEQKPMQRWNLASQLFQHPRQQHQSPRRHRARFLAAKRLAGTSTTALSEILGVSSTPASTSDSTPIPSTPATPGLTEIPALDDSNQITTSSQSVADYFKAKMRERIQAAGGSYYFNCHPAPTPESHTPTPTPTSDNAEPTKSDKERRKEKKRKRKEQETTSDVPAAENDAQEEERKAAKRARKEAKRAARQQQQEEGKTVLTDNTGDRSSKKKRKLKGDKEVD</sequence>
<proteinExistence type="predicted"/>
<dbReference type="Proteomes" id="UP000614334">
    <property type="component" value="Unassembled WGS sequence"/>
</dbReference>